<reference evidence="6 7" key="1">
    <citation type="submission" date="2020-04" db="EMBL/GenBank/DDBJ databases">
        <title>MicrobeNet Type strains.</title>
        <authorList>
            <person name="Nicholson A.C."/>
        </authorList>
    </citation>
    <scope>NUCLEOTIDE SEQUENCE [LARGE SCALE GENOMIC DNA]</scope>
    <source>
        <strain evidence="6 7">ATCC BAA-14</strain>
    </source>
</reference>
<evidence type="ECO:0000256" key="3">
    <source>
        <dbReference type="ARBA" id="ARBA00023163"/>
    </source>
</evidence>
<dbReference type="GO" id="GO:0003700">
    <property type="term" value="F:DNA-binding transcription factor activity"/>
    <property type="evidence" value="ECO:0007669"/>
    <property type="project" value="TreeGrafter"/>
</dbReference>
<dbReference type="InterPro" id="IPR036271">
    <property type="entry name" value="Tet_transcr_reg_TetR-rel_C_sf"/>
</dbReference>
<evidence type="ECO:0000259" key="5">
    <source>
        <dbReference type="PROSITE" id="PS50977"/>
    </source>
</evidence>
<keyword evidence="2 4" id="KW-0238">DNA-binding</keyword>
<dbReference type="Gene3D" id="1.10.10.60">
    <property type="entry name" value="Homeodomain-like"/>
    <property type="match status" value="1"/>
</dbReference>
<evidence type="ECO:0000256" key="4">
    <source>
        <dbReference type="PROSITE-ProRule" id="PRU00335"/>
    </source>
</evidence>
<evidence type="ECO:0000313" key="6">
    <source>
        <dbReference type="EMBL" id="NKY00500.1"/>
    </source>
</evidence>
<dbReference type="SUPFAM" id="SSF48498">
    <property type="entry name" value="Tetracyclin repressor-like, C-terminal domain"/>
    <property type="match status" value="1"/>
</dbReference>
<name>A0A846WHY3_9ACTN</name>
<accession>A0A846WHY3</accession>
<dbReference type="Proteomes" id="UP000563898">
    <property type="component" value="Unassembled WGS sequence"/>
</dbReference>
<dbReference type="Pfam" id="PF00440">
    <property type="entry name" value="TetR_N"/>
    <property type="match status" value="1"/>
</dbReference>
<evidence type="ECO:0000256" key="1">
    <source>
        <dbReference type="ARBA" id="ARBA00023015"/>
    </source>
</evidence>
<dbReference type="PANTHER" id="PTHR30055">
    <property type="entry name" value="HTH-TYPE TRANSCRIPTIONAL REGULATOR RUTR"/>
    <property type="match status" value="1"/>
</dbReference>
<dbReference type="InterPro" id="IPR009057">
    <property type="entry name" value="Homeodomain-like_sf"/>
</dbReference>
<dbReference type="PANTHER" id="PTHR30055:SF148">
    <property type="entry name" value="TETR-FAMILY TRANSCRIPTIONAL REGULATOR"/>
    <property type="match status" value="1"/>
</dbReference>
<dbReference type="Pfam" id="PF16859">
    <property type="entry name" value="TetR_C_11"/>
    <property type="match status" value="1"/>
</dbReference>
<dbReference type="InterPro" id="IPR050109">
    <property type="entry name" value="HTH-type_TetR-like_transc_reg"/>
</dbReference>
<evidence type="ECO:0000256" key="2">
    <source>
        <dbReference type="ARBA" id="ARBA00023125"/>
    </source>
</evidence>
<organism evidence="6 7">
    <name type="scientific">Gordonia polyisoprenivorans</name>
    <dbReference type="NCBI Taxonomy" id="84595"/>
    <lineage>
        <taxon>Bacteria</taxon>
        <taxon>Bacillati</taxon>
        <taxon>Actinomycetota</taxon>
        <taxon>Actinomycetes</taxon>
        <taxon>Mycobacteriales</taxon>
        <taxon>Gordoniaceae</taxon>
        <taxon>Gordonia</taxon>
    </lineage>
</organism>
<dbReference type="EMBL" id="JAAXPC010000001">
    <property type="protein sequence ID" value="NKY00500.1"/>
    <property type="molecule type" value="Genomic_DNA"/>
</dbReference>
<gene>
    <name evidence="6" type="ORF">HGA05_02775</name>
</gene>
<dbReference type="Gene3D" id="1.10.357.10">
    <property type="entry name" value="Tetracycline Repressor, domain 2"/>
    <property type="match status" value="1"/>
</dbReference>
<dbReference type="RefSeq" id="WP_006370798.1">
    <property type="nucleotide sequence ID" value="NZ_JAAXPC010000001.1"/>
</dbReference>
<dbReference type="GO" id="GO:0000976">
    <property type="term" value="F:transcription cis-regulatory region binding"/>
    <property type="evidence" value="ECO:0007669"/>
    <property type="project" value="TreeGrafter"/>
</dbReference>
<keyword evidence="1" id="KW-0805">Transcription regulation</keyword>
<comment type="caution">
    <text evidence="6">The sequence shown here is derived from an EMBL/GenBank/DDBJ whole genome shotgun (WGS) entry which is preliminary data.</text>
</comment>
<protein>
    <submittedName>
        <fullName evidence="6">TetR/AcrR family transcriptional regulator</fullName>
    </submittedName>
</protein>
<sequence>MAAATRRRGAELDAAIFDAVLTELRDVGFADLTVEGVARRAGTSKAVLYRRWSTKLEMVITALANTRLADITPPNTGTLAGDLRGTIHELLDRLAAQGREVALGIMAGAASEPNPAAMTVLRTKAEDLSGVIIRRARDRGEIGAGPVPATAATLAFDLVRYHFLMEGSLSAEAIDDVVETAAVPLIRVHASGAEDSGAEGSGAEGSDAG</sequence>
<feature type="domain" description="HTH tetR-type" evidence="5">
    <location>
        <begin position="10"/>
        <end position="70"/>
    </location>
</feature>
<dbReference type="InterPro" id="IPR001647">
    <property type="entry name" value="HTH_TetR"/>
</dbReference>
<dbReference type="SUPFAM" id="SSF46689">
    <property type="entry name" value="Homeodomain-like"/>
    <property type="match status" value="1"/>
</dbReference>
<proteinExistence type="predicted"/>
<feature type="DNA-binding region" description="H-T-H motif" evidence="4">
    <location>
        <begin position="33"/>
        <end position="52"/>
    </location>
</feature>
<dbReference type="PROSITE" id="PS50977">
    <property type="entry name" value="HTH_TETR_2"/>
    <property type="match status" value="1"/>
</dbReference>
<dbReference type="AlphaFoldDB" id="A0A846WHY3"/>
<keyword evidence="3" id="KW-0804">Transcription</keyword>
<evidence type="ECO:0000313" key="7">
    <source>
        <dbReference type="Proteomes" id="UP000563898"/>
    </source>
</evidence>
<dbReference type="InterPro" id="IPR011075">
    <property type="entry name" value="TetR_C"/>
</dbReference>